<organism evidence="3 4">
    <name type="scientific">Solirubrobacter deserti</name>
    <dbReference type="NCBI Taxonomy" id="2282478"/>
    <lineage>
        <taxon>Bacteria</taxon>
        <taxon>Bacillati</taxon>
        <taxon>Actinomycetota</taxon>
        <taxon>Thermoleophilia</taxon>
        <taxon>Solirubrobacterales</taxon>
        <taxon>Solirubrobacteraceae</taxon>
        <taxon>Solirubrobacter</taxon>
    </lineage>
</organism>
<sequence length="238" mass="26090">MTISELAAWHDVECGRYEADLPLWKELAKESQHGVLDIGAGTGRVALRLAYAGVDVTALDLEPELLDVLTERAHEAGVTVPTVAADARSFTFERQFDLILVPMQTLQLLPTRFGFFDSVRRALHPGGRLAVAIVTQLETYDGQPPLPAPDIGHFGEYTYISQPVSVQVGPHSATIDRLRQRVAPDGERETTEDRIELAVVSPGTLAEEAAQHGLEADELRHIEETPEHVASEVVLFRG</sequence>
<accession>A0ABT4RHF5</accession>
<dbReference type="InterPro" id="IPR029063">
    <property type="entry name" value="SAM-dependent_MTases_sf"/>
</dbReference>
<dbReference type="Gene3D" id="3.40.50.150">
    <property type="entry name" value="Vaccinia Virus protein VP39"/>
    <property type="match status" value="1"/>
</dbReference>
<feature type="domain" description="Methyltransferase" evidence="2">
    <location>
        <begin position="35"/>
        <end position="127"/>
    </location>
</feature>
<dbReference type="Pfam" id="PF13649">
    <property type="entry name" value="Methyltransf_25"/>
    <property type="match status" value="1"/>
</dbReference>
<name>A0ABT4RHF5_9ACTN</name>
<dbReference type="InterPro" id="IPR041698">
    <property type="entry name" value="Methyltransf_25"/>
</dbReference>
<dbReference type="GO" id="GO:0008168">
    <property type="term" value="F:methyltransferase activity"/>
    <property type="evidence" value="ECO:0007669"/>
    <property type="project" value="UniProtKB-KW"/>
</dbReference>
<evidence type="ECO:0000259" key="2">
    <source>
        <dbReference type="Pfam" id="PF13649"/>
    </source>
</evidence>
<keyword evidence="1" id="KW-0808">Transferase</keyword>
<dbReference type="PANTHER" id="PTHR43861">
    <property type="entry name" value="TRANS-ACONITATE 2-METHYLTRANSFERASE-RELATED"/>
    <property type="match status" value="1"/>
</dbReference>
<dbReference type="CDD" id="cd02440">
    <property type="entry name" value="AdoMet_MTases"/>
    <property type="match status" value="1"/>
</dbReference>
<comment type="caution">
    <text evidence="3">The sequence shown here is derived from an EMBL/GenBank/DDBJ whole genome shotgun (WGS) entry which is preliminary data.</text>
</comment>
<proteinExistence type="predicted"/>
<protein>
    <submittedName>
        <fullName evidence="3">Class I SAM-dependent methyltransferase</fullName>
    </submittedName>
</protein>
<evidence type="ECO:0000313" key="3">
    <source>
        <dbReference type="EMBL" id="MDA0137979.1"/>
    </source>
</evidence>
<dbReference type="EMBL" id="JAPCID010000012">
    <property type="protein sequence ID" value="MDA0137979.1"/>
    <property type="molecule type" value="Genomic_DNA"/>
</dbReference>
<gene>
    <name evidence="3" type="ORF">OJ962_10740</name>
</gene>
<evidence type="ECO:0000313" key="4">
    <source>
        <dbReference type="Proteomes" id="UP001147700"/>
    </source>
</evidence>
<reference evidence="3" key="1">
    <citation type="submission" date="2022-10" db="EMBL/GenBank/DDBJ databases">
        <title>The WGS of Solirubrobacter sp. CPCC 204708.</title>
        <authorList>
            <person name="Jiang Z."/>
        </authorList>
    </citation>
    <scope>NUCLEOTIDE SEQUENCE</scope>
    <source>
        <strain evidence="3">CPCC 204708</strain>
    </source>
</reference>
<dbReference type="GO" id="GO:0032259">
    <property type="term" value="P:methylation"/>
    <property type="evidence" value="ECO:0007669"/>
    <property type="project" value="UniProtKB-KW"/>
</dbReference>
<dbReference type="Proteomes" id="UP001147700">
    <property type="component" value="Unassembled WGS sequence"/>
</dbReference>
<keyword evidence="3" id="KW-0489">Methyltransferase</keyword>
<dbReference type="RefSeq" id="WP_202952875.1">
    <property type="nucleotide sequence ID" value="NZ_JAPCID010000012.1"/>
</dbReference>
<dbReference type="SUPFAM" id="SSF53335">
    <property type="entry name" value="S-adenosyl-L-methionine-dependent methyltransferases"/>
    <property type="match status" value="1"/>
</dbReference>
<evidence type="ECO:0000256" key="1">
    <source>
        <dbReference type="ARBA" id="ARBA00022679"/>
    </source>
</evidence>
<keyword evidence="4" id="KW-1185">Reference proteome</keyword>